<protein>
    <recommendedName>
        <fullName evidence="4">Outer membrane protein beta-barrel domain-containing protein</fullName>
    </recommendedName>
</protein>
<feature type="signal peptide" evidence="1">
    <location>
        <begin position="1"/>
        <end position="25"/>
    </location>
</feature>
<evidence type="ECO:0000313" key="3">
    <source>
        <dbReference type="Proteomes" id="UP000249248"/>
    </source>
</evidence>
<accession>A0A2W1NBF2</accession>
<dbReference type="Proteomes" id="UP000249248">
    <property type="component" value="Unassembled WGS sequence"/>
</dbReference>
<keyword evidence="3" id="KW-1185">Reference proteome</keyword>
<organism evidence="2 3">
    <name type="scientific">Putridiphycobacter roseus</name>
    <dbReference type="NCBI Taxonomy" id="2219161"/>
    <lineage>
        <taxon>Bacteria</taxon>
        <taxon>Pseudomonadati</taxon>
        <taxon>Bacteroidota</taxon>
        <taxon>Flavobacteriia</taxon>
        <taxon>Flavobacteriales</taxon>
        <taxon>Crocinitomicaceae</taxon>
        <taxon>Putridiphycobacter</taxon>
    </lineage>
</organism>
<evidence type="ECO:0000256" key="1">
    <source>
        <dbReference type="SAM" id="SignalP"/>
    </source>
</evidence>
<keyword evidence="1" id="KW-0732">Signal</keyword>
<evidence type="ECO:0008006" key="4">
    <source>
        <dbReference type="Google" id="ProtNLM"/>
    </source>
</evidence>
<feature type="chain" id="PRO_5015838709" description="Outer membrane protein beta-barrel domain-containing protein" evidence="1">
    <location>
        <begin position="26"/>
        <end position="167"/>
    </location>
</feature>
<dbReference type="AlphaFoldDB" id="A0A2W1NBF2"/>
<name>A0A2W1NBF2_9FLAO</name>
<reference evidence="2 3" key="1">
    <citation type="submission" date="2018-06" db="EMBL/GenBank/DDBJ databases">
        <title>The draft genome sequence of Crocinitomix sp. SM1701.</title>
        <authorList>
            <person name="Zhang X."/>
        </authorList>
    </citation>
    <scope>NUCLEOTIDE SEQUENCE [LARGE SCALE GENOMIC DNA]</scope>
    <source>
        <strain evidence="2 3">SM1701</strain>
    </source>
</reference>
<gene>
    <name evidence="2" type="ORF">DNU06_12695</name>
</gene>
<evidence type="ECO:0000313" key="2">
    <source>
        <dbReference type="EMBL" id="PZE16403.1"/>
    </source>
</evidence>
<comment type="caution">
    <text evidence="2">The sequence shown here is derived from an EMBL/GenBank/DDBJ whole genome shotgun (WGS) entry which is preliminary data.</text>
</comment>
<dbReference type="EMBL" id="QKSB01000008">
    <property type="protein sequence ID" value="PZE16403.1"/>
    <property type="molecule type" value="Genomic_DNA"/>
</dbReference>
<sequence>MKAKMSKLLVGVLLLALGPWSTLSAADIEKPDWLKNRRKKHPFGLNVGILGPTGWGFVSADYFIDSKLDLEGGMGIQTNGIHPYSFFAGAKYHLAGKFIMGSTFYFGAMDAFFFKDGKGYQHNLYFPIGIHKIKRNKFSWSLEVAYQFNKNSDSNIWGAFKVGYRIF</sequence>
<proteinExistence type="predicted"/>